<dbReference type="PANTHER" id="PTHR38450">
    <property type="entry name" value="STAGE V SPORULATION PROTEIN AC-RELATED"/>
    <property type="match status" value="1"/>
</dbReference>
<dbReference type="InterPro" id="IPR014203">
    <property type="entry name" value="Spore_V_AC"/>
</dbReference>
<dbReference type="EMBL" id="JACRSS010000005">
    <property type="protein sequence ID" value="MBC8539130.1"/>
    <property type="molecule type" value="Genomic_DNA"/>
</dbReference>
<organism evidence="2 3">
    <name type="scientific">Guopingia tenuis</name>
    <dbReference type="NCBI Taxonomy" id="2763656"/>
    <lineage>
        <taxon>Bacteria</taxon>
        <taxon>Bacillati</taxon>
        <taxon>Bacillota</taxon>
        <taxon>Clostridia</taxon>
        <taxon>Christensenellales</taxon>
        <taxon>Christensenellaceae</taxon>
        <taxon>Guopingia</taxon>
    </lineage>
</organism>
<dbReference type="RefSeq" id="WP_249280745.1">
    <property type="nucleotide sequence ID" value="NZ_JACRSS010000005.1"/>
</dbReference>
<keyword evidence="1" id="KW-1133">Transmembrane helix</keyword>
<evidence type="ECO:0000313" key="2">
    <source>
        <dbReference type="EMBL" id="MBC8539130.1"/>
    </source>
</evidence>
<keyword evidence="1" id="KW-0812">Transmembrane</keyword>
<feature type="transmembrane region" description="Helical" evidence="1">
    <location>
        <begin position="125"/>
        <end position="149"/>
    </location>
</feature>
<reference evidence="2" key="1">
    <citation type="submission" date="2020-08" db="EMBL/GenBank/DDBJ databases">
        <title>Genome public.</title>
        <authorList>
            <person name="Liu C."/>
            <person name="Sun Q."/>
        </authorList>
    </citation>
    <scope>NUCLEOTIDE SEQUENCE</scope>
    <source>
        <strain evidence="2">NSJ-63</strain>
    </source>
</reference>
<proteinExistence type="predicted"/>
<dbReference type="Proteomes" id="UP000617951">
    <property type="component" value="Unassembled WGS sequence"/>
</dbReference>
<comment type="caution">
    <text evidence="2">The sequence shown here is derived from an EMBL/GenBank/DDBJ whole genome shotgun (WGS) entry which is preliminary data.</text>
</comment>
<gene>
    <name evidence="2" type="primary">spoVAC</name>
    <name evidence="2" type="ORF">H8693_09320</name>
</gene>
<accession>A0A926DL64</accession>
<dbReference type="PANTHER" id="PTHR38450:SF1">
    <property type="entry name" value="STAGE V SPORULATION PROTEIN AC"/>
    <property type="match status" value="1"/>
</dbReference>
<dbReference type="AlphaFoldDB" id="A0A926DL64"/>
<evidence type="ECO:0000313" key="3">
    <source>
        <dbReference type="Proteomes" id="UP000617951"/>
    </source>
</evidence>
<dbReference type="NCBIfam" id="TIGR02838">
    <property type="entry name" value="spore_V_AC"/>
    <property type="match status" value="1"/>
</dbReference>
<sequence>MDINKSIKIKNYNEYVKQKMPKSKVFLDCIKAFFVGGAICTVGQGLRLLAQEVLLLDDKGTAAFVAMVLVFLGALFTGLGLYDVLGNFAGAGSIVPITGFANSIVSPAMEYKREGMVLGVGAKLFSIAGPVLVYGISASVLVGIVYFILHACGVATPL</sequence>
<evidence type="ECO:0000256" key="1">
    <source>
        <dbReference type="SAM" id="Phobius"/>
    </source>
</evidence>
<protein>
    <submittedName>
        <fullName evidence="2">Stage V sporulation protein AC</fullName>
    </submittedName>
</protein>
<name>A0A926DL64_9FIRM</name>
<keyword evidence="1" id="KW-0472">Membrane</keyword>
<dbReference type="Pfam" id="PF03862">
    <property type="entry name" value="SpoVAC_SpoVAEB"/>
    <property type="match status" value="1"/>
</dbReference>
<dbReference type="InterPro" id="IPR005562">
    <property type="entry name" value="SpoVA"/>
</dbReference>
<feature type="transmembrane region" description="Helical" evidence="1">
    <location>
        <begin position="88"/>
        <end position="105"/>
    </location>
</feature>
<keyword evidence="3" id="KW-1185">Reference proteome</keyword>
<feature type="transmembrane region" description="Helical" evidence="1">
    <location>
        <begin position="30"/>
        <end position="50"/>
    </location>
</feature>
<feature type="transmembrane region" description="Helical" evidence="1">
    <location>
        <begin position="62"/>
        <end position="82"/>
    </location>
</feature>